<dbReference type="EMBL" id="RCHU02000001">
    <property type="protein sequence ID" value="KAL3610742.1"/>
    <property type="molecule type" value="Genomic_DNA"/>
</dbReference>
<name>A0ACC4CZK8_POPAL</name>
<sequence length="167" mass="17958">MNGHGEEEQQIAFEIYVVVAKRNVEEEEENCDCIEFLMKELRNVGSNILDIHVPPLNEEVTLFLELNLKVPITDVVSLTKTLDSVNSVVPGASSVFGAESQALDGCHGFLASNNMNFTQRTLVVASPQLALSSFQLPLAGGVNGHSFSVVPPGGSEQGSPPLRILPD</sequence>
<evidence type="ECO:0000313" key="2">
    <source>
        <dbReference type="Proteomes" id="UP000309997"/>
    </source>
</evidence>
<organism evidence="1 2">
    <name type="scientific">Populus alba</name>
    <name type="common">White poplar</name>
    <dbReference type="NCBI Taxonomy" id="43335"/>
    <lineage>
        <taxon>Eukaryota</taxon>
        <taxon>Viridiplantae</taxon>
        <taxon>Streptophyta</taxon>
        <taxon>Embryophyta</taxon>
        <taxon>Tracheophyta</taxon>
        <taxon>Spermatophyta</taxon>
        <taxon>Magnoliopsida</taxon>
        <taxon>eudicotyledons</taxon>
        <taxon>Gunneridae</taxon>
        <taxon>Pentapetalae</taxon>
        <taxon>rosids</taxon>
        <taxon>fabids</taxon>
        <taxon>Malpighiales</taxon>
        <taxon>Salicaceae</taxon>
        <taxon>Saliceae</taxon>
        <taxon>Populus</taxon>
    </lineage>
</organism>
<dbReference type="Proteomes" id="UP000309997">
    <property type="component" value="Unassembled WGS sequence"/>
</dbReference>
<comment type="caution">
    <text evidence="1">The sequence shown here is derived from an EMBL/GenBank/DDBJ whole genome shotgun (WGS) entry which is preliminary data.</text>
</comment>
<accession>A0ACC4CZK8</accession>
<proteinExistence type="predicted"/>
<evidence type="ECO:0000313" key="1">
    <source>
        <dbReference type="EMBL" id="KAL3610742.1"/>
    </source>
</evidence>
<gene>
    <name evidence="1" type="ORF">D5086_001762</name>
</gene>
<keyword evidence="2" id="KW-1185">Reference proteome</keyword>
<reference evidence="1 2" key="1">
    <citation type="journal article" date="2024" name="Plant Biotechnol. J.">
        <title>Genome and CRISPR/Cas9 system of a widespread forest tree (Populus alba) in the world.</title>
        <authorList>
            <person name="Liu Y.J."/>
            <person name="Jiang P.F."/>
            <person name="Han X.M."/>
            <person name="Li X.Y."/>
            <person name="Wang H.M."/>
            <person name="Wang Y.J."/>
            <person name="Wang X.X."/>
            <person name="Zeng Q.Y."/>
        </authorList>
    </citation>
    <scope>NUCLEOTIDE SEQUENCE [LARGE SCALE GENOMIC DNA]</scope>
    <source>
        <strain evidence="2">cv. PAL-ZL1</strain>
    </source>
</reference>
<protein>
    <submittedName>
        <fullName evidence="1">Uncharacterized protein</fullName>
    </submittedName>
</protein>